<feature type="compositionally biased region" description="Polar residues" evidence="9">
    <location>
        <begin position="482"/>
        <end position="493"/>
    </location>
</feature>
<comment type="catalytic activity">
    <reaction evidence="8">
        <text>guanosine(9) in tRNA + S-adenosyl-L-methionine = N(1)-methylguanosine(9) in tRNA + S-adenosyl-L-homocysteine + H(+)</text>
        <dbReference type="Rhea" id="RHEA:43156"/>
        <dbReference type="Rhea" id="RHEA-COMP:10367"/>
        <dbReference type="Rhea" id="RHEA-COMP:10368"/>
        <dbReference type="ChEBI" id="CHEBI:15378"/>
        <dbReference type="ChEBI" id="CHEBI:57856"/>
        <dbReference type="ChEBI" id="CHEBI:59789"/>
        <dbReference type="ChEBI" id="CHEBI:73542"/>
        <dbReference type="ChEBI" id="CHEBI:74269"/>
        <dbReference type="EC" id="2.1.1.221"/>
    </reaction>
</comment>
<evidence type="ECO:0000256" key="3">
    <source>
        <dbReference type="ARBA" id="ARBA00022603"/>
    </source>
</evidence>
<feature type="compositionally biased region" description="Basic residues" evidence="9">
    <location>
        <begin position="158"/>
        <end position="173"/>
    </location>
</feature>
<keyword evidence="12" id="KW-1185">Reference proteome</keyword>
<protein>
    <recommendedName>
        <fullName evidence="2">tRNA (guanine(9)-N1)-methyltransferase</fullName>
        <ecNumber evidence="1">2.1.1.221</ecNumber>
    </recommendedName>
    <alternativeName>
        <fullName evidence="7">tRNA methyltransferase 10</fullName>
    </alternativeName>
    <alternativeName>
        <fullName evidence="6">tRNA(m1G9)-methyltransferase</fullName>
    </alternativeName>
</protein>
<reference evidence="11" key="1">
    <citation type="journal article" date="2021" name="Nat. Commun.">
        <title>Genetic determinants of endophytism in the Arabidopsis root mycobiome.</title>
        <authorList>
            <person name="Mesny F."/>
            <person name="Miyauchi S."/>
            <person name="Thiergart T."/>
            <person name="Pickel B."/>
            <person name="Atanasova L."/>
            <person name="Karlsson M."/>
            <person name="Huettel B."/>
            <person name="Barry K.W."/>
            <person name="Haridas S."/>
            <person name="Chen C."/>
            <person name="Bauer D."/>
            <person name="Andreopoulos W."/>
            <person name="Pangilinan J."/>
            <person name="LaButti K."/>
            <person name="Riley R."/>
            <person name="Lipzen A."/>
            <person name="Clum A."/>
            <person name="Drula E."/>
            <person name="Henrissat B."/>
            <person name="Kohler A."/>
            <person name="Grigoriev I.V."/>
            <person name="Martin F.M."/>
            <person name="Hacquard S."/>
        </authorList>
    </citation>
    <scope>NUCLEOTIDE SEQUENCE</scope>
    <source>
        <strain evidence="11">MPI-CAGE-AT-0016</strain>
    </source>
</reference>
<feature type="region of interest" description="Disordered" evidence="9">
    <location>
        <begin position="436"/>
        <end position="493"/>
    </location>
</feature>
<dbReference type="GO" id="GO:0000049">
    <property type="term" value="F:tRNA binding"/>
    <property type="evidence" value="ECO:0007669"/>
    <property type="project" value="TreeGrafter"/>
</dbReference>
<organism evidence="11 12">
    <name type="scientific">Plectosphaerella cucumerina</name>
    <dbReference type="NCBI Taxonomy" id="40658"/>
    <lineage>
        <taxon>Eukaryota</taxon>
        <taxon>Fungi</taxon>
        <taxon>Dikarya</taxon>
        <taxon>Ascomycota</taxon>
        <taxon>Pezizomycotina</taxon>
        <taxon>Sordariomycetes</taxon>
        <taxon>Hypocreomycetidae</taxon>
        <taxon>Glomerellales</taxon>
        <taxon>Plectosphaerellaceae</taxon>
        <taxon>Plectosphaerella</taxon>
    </lineage>
</organism>
<keyword evidence="4" id="KW-0808">Transferase</keyword>
<dbReference type="Gene3D" id="3.40.1280.30">
    <property type="match status" value="1"/>
</dbReference>
<dbReference type="CDD" id="cd18089">
    <property type="entry name" value="SPOUT_Trm10-like"/>
    <property type="match status" value="1"/>
</dbReference>
<evidence type="ECO:0000313" key="11">
    <source>
        <dbReference type="EMBL" id="KAH7362152.1"/>
    </source>
</evidence>
<dbReference type="PANTHER" id="PTHR13563">
    <property type="entry name" value="TRNA (GUANINE-9-) METHYLTRANSFERASE"/>
    <property type="match status" value="1"/>
</dbReference>
<evidence type="ECO:0000259" key="10">
    <source>
        <dbReference type="PROSITE" id="PS51675"/>
    </source>
</evidence>
<dbReference type="GO" id="GO:0005634">
    <property type="term" value="C:nucleus"/>
    <property type="evidence" value="ECO:0007669"/>
    <property type="project" value="TreeGrafter"/>
</dbReference>
<name>A0A8K0TEW4_9PEZI</name>
<evidence type="ECO:0000256" key="9">
    <source>
        <dbReference type="SAM" id="MobiDB-lite"/>
    </source>
</evidence>
<dbReference type="AlphaFoldDB" id="A0A8K0TEW4"/>
<feature type="compositionally biased region" description="Low complexity" evidence="9">
    <location>
        <begin position="111"/>
        <end position="125"/>
    </location>
</feature>
<dbReference type="PROSITE" id="PS51675">
    <property type="entry name" value="SAM_MT_TRM10"/>
    <property type="match status" value="1"/>
</dbReference>
<keyword evidence="5" id="KW-0949">S-adenosyl-L-methionine</keyword>
<accession>A0A8K0TEW4</accession>
<proteinExistence type="predicted"/>
<dbReference type="GO" id="GO:0002939">
    <property type="term" value="P:tRNA N1-guanine methylation"/>
    <property type="evidence" value="ECO:0007669"/>
    <property type="project" value="TreeGrafter"/>
</dbReference>
<dbReference type="InterPro" id="IPR007356">
    <property type="entry name" value="tRNA_m1G_MeTrfase_euk"/>
</dbReference>
<evidence type="ECO:0000256" key="7">
    <source>
        <dbReference type="ARBA" id="ARBA00032166"/>
    </source>
</evidence>
<feature type="compositionally biased region" description="Polar residues" evidence="9">
    <location>
        <begin position="79"/>
        <end position="101"/>
    </location>
</feature>
<feature type="compositionally biased region" description="Polar residues" evidence="9">
    <location>
        <begin position="61"/>
        <end position="72"/>
    </location>
</feature>
<dbReference type="GO" id="GO:0052905">
    <property type="term" value="F:tRNA (guanosine(9)-N1)-methyltransferase activity"/>
    <property type="evidence" value="ECO:0007669"/>
    <property type="project" value="UniProtKB-EC"/>
</dbReference>
<dbReference type="EC" id="2.1.1.221" evidence="1"/>
<comment type="caution">
    <text evidence="11">The sequence shown here is derived from an EMBL/GenBank/DDBJ whole genome shotgun (WGS) entry which is preliminary data.</text>
</comment>
<evidence type="ECO:0000256" key="5">
    <source>
        <dbReference type="ARBA" id="ARBA00022691"/>
    </source>
</evidence>
<evidence type="ECO:0000313" key="12">
    <source>
        <dbReference type="Proteomes" id="UP000813385"/>
    </source>
</evidence>
<evidence type="ECO:0000256" key="4">
    <source>
        <dbReference type="ARBA" id="ARBA00022679"/>
    </source>
</evidence>
<feature type="region of interest" description="Disordered" evidence="9">
    <location>
        <begin position="37"/>
        <end position="178"/>
    </location>
</feature>
<sequence>MLLRPLTKGARLLLAPLGRVRVESTSLSFCREAAAKQFLSSRPPPSKLPITFATGHHPTQMDPTASDQTAQLPQEAPAPTSNAHDTVDASSGSNGLPTSTGVEGGVESNAPDTTMTSTEPKTSTDPSTETVPAEEPKMSKGQLRRLKRQAAWEDKREDRKRKRKDKRHERQARKRDEKAALIAEAEAAGIDPATVLHKPPPKPPVRVPVGIIVDCDFEKYMMEGERISLASQVTRCYSDNRKAKVQAHLYVSSFGGEMKERYETILGNQHVQWKAIKFSESDFIETSRVAMEAMKADAAGEMIEPLRGPADGRPAMAIDSMSGGPRAEPEAEPAEDVKNIVYLSSDSPYTLERLEPNTCYIIGGLVDKNREKGLCHRRAREKGIRTAKLPIGDYLEMASRRVLATNHVVEIMIRWLESGDWAKAFLEVIPKRKGGKLRGEAGEQSVADEDESRLEEEDEDGDAADGDEDEVMTSADVANEGDAQTSVPVTGTS</sequence>
<keyword evidence="3" id="KW-0489">Methyltransferase</keyword>
<dbReference type="EMBL" id="JAGPXD010000003">
    <property type="protein sequence ID" value="KAH7362152.1"/>
    <property type="molecule type" value="Genomic_DNA"/>
</dbReference>
<dbReference type="PANTHER" id="PTHR13563:SF13">
    <property type="entry name" value="TRNA METHYLTRANSFERASE 10 HOMOLOG A"/>
    <property type="match status" value="1"/>
</dbReference>
<evidence type="ECO:0000256" key="8">
    <source>
        <dbReference type="ARBA" id="ARBA00048434"/>
    </source>
</evidence>
<evidence type="ECO:0000256" key="6">
    <source>
        <dbReference type="ARBA" id="ARBA00031792"/>
    </source>
</evidence>
<feature type="domain" description="SAM-dependent MTase TRM10-type" evidence="10">
    <location>
        <begin position="196"/>
        <end position="436"/>
    </location>
</feature>
<feature type="compositionally biased region" description="Acidic residues" evidence="9">
    <location>
        <begin position="446"/>
        <end position="471"/>
    </location>
</feature>
<dbReference type="OrthoDB" id="278300at2759"/>
<evidence type="ECO:0000256" key="2">
    <source>
        <dbReference type="ARBA" id="ARBA00020451"/>
    </source>
</evidence>
<dbReference type="InterPro" id="IPR028564">
    <property type="entry name" value="MT_TRM10-typ"/>
</dbReference>
<dbReference type="InterPro" id="IPR038459">
    <property type="entry name" value="MT_TRM10-typ_sf"/>
</dbReference>
<evidence type="ECO:0000256" key="1">
    <source>
        <dbReference type="ARBA" id="ARBA00012797"/>
    </source>
</evidence>
<dbReference type="Proteomes" id="UP000813385">
    <property type="component" value="Unassembled WGS sequence"/>
</dbReference>
<gene>
    <name evidence="11" type="ORF">B0T11DRAFT_280264</name>
</gene>